<evidence type="ECO:0000313" key="2">
    <source>
        <dbReference type="Ensembl" id="ENSGWIP00000014176.1"/>
    </source>
</evidence>
<name>A0A8C5E1N0_GOUWI</name>
<keyword evidence="1" id="KW-0175">Coiled coil</keyword>
<organism evidence="2 3">
    <name type="scientific">Gouania willdenowi</name>
    <name type="common">Blunt-snouted clingfish</name>
    <name type="synonym">Lepadogaster willdenowi</name>
    <dbReference type="NCBI Taxonomy" id="441366"/>
    <lineage>
        <taxon>Eukaryota</taxon>
        <taxon>Metazoa</taxon>
        <taxon>Chordata</taxon>
        <taxon>Craniata</taxon>
        <taxon>Vertebrata</taxon>
        <taxon>Euteleostomi</taxon>
        <taxon>Actinopterygii</taxon>
        <taxon>Neopterygii</taxon>
        <taxon>Teleostei</taxon>
        <taxon>Neoteleostei</taxon>
        <taxon>Acanthomorphata</taxon>
        <taxon>Ovalentaria</taxon>
        <taxon>Blenniimorphae</taxon>
        <taxon>Blenniiformes</taxon>
        <taxon>Gobiesocoidei</taxon>
        <taxon>Gobiesocidae</taxon>
        <taxon>Gobiesocinae</taxon>
        <taxon>Gouania</taxon>
    </lineage>
</organism>
<feature type="coiled-coil region" evidence="1">
    <location>
        <begin position="46"/>
        <end position="73"/>
    </location>
</feature>
<protein>
    <submittedName>
        <fullName evidence="2">Uncharacterized protein</fullName>
    </submittedName>
</protein>
<reference evidence="2" key="3">
    <citation type="submission" date="2025-09" db="UniProtKB">
        <authorList>
            <consortium name="Ensembl"/>
        </authorList>
    </citation>
    <scope>IDENTIFICATION</scope>
</reference>
<dbReference type="PANTHER" id="PTHR14432:SF6">
    <property type="entry name" value="5-AZACYTIDINE-INDUCED PROTEIN 2"/>
    <property type="match status" value="1"/>
</dbReference>
<proteinExistence type="predicted"/>
<dbReference type="Ensembl" id="ENSGWIT00000015685.1">
    <property type="protein sequence ID" value="ENSGWIP00000014176.1"/>
    <property type="gene ID" value="ENSGWIG00000008019.1"/>
</dbReference>
<evidence type="ECO:0000313" key="3">
    <source>
        <dbReference type="Proteomes" id="UP000694680"/>
    </source>
</evidence>
<reference evidence="2" key="1">
    <citation type="submission" date="2020-06" db="EMBL/GenBank/DDBJ databases">
        <authorList>
            <consortium name="Wellcome Sanger Institute Data Sharing"/>
        </authorList>
    </citation>
    <scope>NUCLEOTIDE SEQUENCE [LARGE SCALE GENOMIC DNA]</scope>
</reference>
<evidence type="ECO:0000256" key="1">
    <source>
        <dbReference type="SAM" id="Coils"/>
    </source>
</evidence>
<dbReference type="GO" id="GO:0005737">
    <property type="term" value="C:cytoplasm"/>
    <property type="evidence" value="ECO:0007669"/>
    <property type="project" value="TreeGrafter"/>
</dbReference>
<accession>A0A8C5E1N0</accession>
<reference evidence="2" key="2">
    <citation type="submission" date="2025-08" db="UniProtKB">
        <authorList>
            <consortium name="Ensembl"/>
        </authorList>
    </citation>
    <scope>IDENTIFICATION</scope>
</reference>
<dbReference type="Proteomes" id="UP000694680">
    <property type="component" value="Chromosome 11"/>
</dbReference>
<dbReference type="PANTHER" id="PTHR14432">
    <property type="entry name" value="PROSAPIP2 PROTEIN/5-AZACYTIDINE INDUCED GENE 2"/>
    <property type="match status" value="1"/>
</dbReference>
<keyword evidence="3" id="KW-1185">Reference proteome</keyword>
<dbReference type="AlphaFoldDB" id="A0A8C5E1N0"/>
<dbReference type="InterPro" id="IPR051891">
    <property type="entry name" value="TBK1-IKBKE_adapters"/>
</dbReference>
<sequence>MDPLALVDGICILKHEAAYTAPGESPVSVCAGDESVASHFALITAYEDIKKTLRDTERENTLLRKRVKQLEEKLFKPDAPPSEGPQYLNKLLQLRTEMDITQVMRSMNSIHDYWQVDLAWRNPMTLTDQIYDQSSDAYYNTRERSMQQSYKALCCEAHPLYAELKLQLVLIKILKPSVTERWQVTVHNLSSNMLPDSLKEDCWYNGPWPSQSYSADSDNCSGPYKLTVPNITQHDDLIKRNFHYYDIRPEISKFL</sequence>